<organism evidence="2 3">
    <name type="scientific">Coleofasciculus chthonoplastes PCC 7420</name>
    <dbReference type="NCBI Taxonomy" id="118168"/>
    <lineage>
        <taxon>Bacteria</taxon>
        <taxon>Bacillati</taxon>
        <taxon>Cyanobacteriota</taxon>
        <taxon>Cyanophyceae</taxon>
        <taxon>Coleofasciculales</taxon>
        <taxon>Coleofasciculaceae</taxon>
        <taxon>Coleofasciculus</taxon>
    </lineage>
</organism>
<sequence>MNNYNEAITKTLYLSLLKINGYQSTSSTQDEEDEDDVPIVPNP</sequence>
<evidence type="ECO:0000313" key="3">
    <source>
        <dbReference type="Proteomes" id="UP000003835"/>
    </source>
</evidence>
<keyword evidence="3" id="KW-1185">Reference proteome</keyword>
<reference evidence="2 3" key="1">
    <citation type="submission" date="2008-07" db="EMBL/GenBank/DDBJ databases">
        <authorList>
            <person name="Tandeau de Marsac N."/>
            <person name="Ferriera S."/>
            <person name="Johnson J."/>
            <person name="Kravitz S."/>
            <person name="Beeson K."/>
            <person name="Sutton G."/>
            <person name="Rogers Y.-H."/>
            <person name="Friedman R."/>
            <person name="Frazier M."/>
            <person name="Venter J.C."/>
        </authorList>
    </citation>
    <scope>NUCLEOTIDE SEQUENCE [LARGE SCALE GENOMIC DNA]</scope>
    <source>
        <strain evidence="2 3">PCC 7420</strain>
    </source>
</reference>
<evidence type="ECO:0000256" key="1">
    <source>
        <dbReference type="SAM" id="MobiDB-lite"/>
    </source>
</evidence>
<name>B4VN57_9CYAN</name>
<protein>
    <submittedName>
        <fullName evidence="2">Uncharacterized protein</fullName>
    </submittedName>
</protein>
<feature type="region of interest" description="Disordered" evidence="1">
    <location>
        <begin position="23"/>
        <end position="43"/>
    </location>
</feature>
<dbReference type="EMBL" id="DS989846">
    <property type="protein sequence ID" value="EDX76367.1"/>
    <property type="molecule type" value="Genomic_DNA"/>
</dbReference>
<gene>
    <name evidence="2" type="ORF">MC7420_4623</name>
</gene>
<proteinExistence type="predicted"/>
<dbReference type="Proteomes" id="UP000003835">
    <property type="component" value="Unassembled WGS sequence"/>
</dbReference>
<accession>B4VN57</accession>
<dbReference type="HOGENOM" id="CLU_3232186_0_0_3"/>
<dbReference type="RefSeq" id="WP_006100101.1">
    <property type="nucleotide sequence ID" value="NZ_DS989846.1"/>
</dbReference>
<dbReference type="STRING" id="118168.MC7420_4623"/>
<dbReference type="AlphaFoldDB" id="B4VN57"/>
<evidence type="ECO:0000313" key="2">
    <source>
        <dbReference type="EMBL" id="EDX76367.1"/>
    </source>
</evidence>